<comment type="caution">
    <text evidence="2">The sequence shown here is derived from an EMBL/GenBank/DDBJ whole genome shotgun (WGS) entry which is preliminary data.</text>
</comment>
<evidence type="ECO:0000313" key="2">
    <source>
        <dbReference type="EMBL" id="CAD2192647.1"/>
    </source>
</evidence>
<protein>
    <submittedName>
        <fullName evidence="2">Uncharacterized protein</fullName>
    </submittedName>
</protein>
<gene>
    <name evidence="2" type="ORF">MENT_LOCUS45547</name>
</gene>
<feature type="signal peptide" evidence="1">
    <location>
        <begin position="1"/>
        <end position="22"/>
    </location>
</feature>
<evidence type="ECO:0000256" key="1">
    <source>
        <dbReference type="SAM" id="SignalP"/>
    </source>
</evidence>
<proteinExistence type="predicted"/>
<reference evidence="2 3" key="1">
    <citation type="submission" date="2020-08" db="EMBL/GenBank/DDBJ databases">
        <authorList>
            <person name="Koutsovoulos G."/>
            <person name="Danchin GJ E."/>
        </authorList>
    </citation>
    <scope>NUCLEOTIDE SEQUENCE [LARGE SCALE GENOMIC DNA]</scope>
</reference>
<name>A0A6V7X0Y5_MELEN</name>
<dbReference type="AlphaFoldDB" id="A0A6V7X0Y5"/>
<evidence type="ECO:0000313" key="3">
    <source>
        <dbReference type="Proteomes" id="UP000580250"/>
    </source>
</evidence>
<accession>A0A6V7X0Y5</accession>
<keyword evidence="1" id="KW-0732">Signal</keyword>
<sequence length="195" mass="23658">MRLISLLFFLIFTSILWSLINSVKNNKNQNELNEGIDHATVNPQIYYNATLNPTPKITKKNKNEIDDEEKRLKRNEYLKDYYQKHKNIKQKQEQNRIYYQKNKEKIKERMSSAEFLENRKKYDQKYYNINKEKRKEGMRKYQQRKKNEKEILKNKSLNIKNVQSNNDEGTSFVNLPNNDLEIKVNCQLLVKKTFR</sequence>
<dbReference type="Proteomes" id="UP000580250">
    <property type="component" value="Unassembled WGS sequence"/>
</dbReference>
<dbReference type="EMBL" id="CAJEWN010000963">
    <property type="protein sequence ID" value="CAD2192647.1"/>
    <property type="molecule type" value="Genomic_DNA"/>
</dbReference>
<feature type="chain" id="PRO_5027767395" evidence="1">
    <location>
        <begin position="23"/>
        <end position="195"/>
    </location>
</feature>
<organism evidence="2 3">
    <name type="scientific">Meloidogyne enterolobii</name>
    <name type="common">Root-knot nematode worm</name>
    <name type="synonym">Meloidogyne mayaguensis</name>
    <dbReference type="NCBI Taxonomy" id="390850"/>
    <lineage>
        <taxon>Eukaryota</taxon>
        <taxon>Metazoa</taxon>
        <taxon>Ecdysozoa</taxon>
        <taxon>Nematoda</taxon>
        <taxon>Chromadorea</taxon>
        <taxon>Rhabditida</taxon>
        <taxon>Tylenchina</taxon>
        <taxon>Tylenchomorpha</taxon>
        <taxon>Tylenchoidea</taxon>
        <taxon>Meloidogynidae</taxon>
        <taxon>Meloidogyninae</taxon>
        <taxon>Meloidogyne</taxon>
    </lineage>
</organism>